<keyword evidence="3" id="KW-1185">Reference proteome</keyword>
<feature type="region of interest" description="Disordered" evidence="1">
    <location>
        <begin position="44"/>
        <end position="76"/>
    </location>
</feature>
<dbReference type="EMBL" id="JAAALK010000080">
    <property type="protein sequence ID" value="KAG8094982.1"/>
    <property type="molecule type" value="Genomic_DNA"/>
</dbReference>
<organism evidence="2 3">
    <name type="scientific">Zizania palustris</name>
    <name type="common">Northern wild rice</name>
    <dbReference type="NCBI Taxonomy" id="103762"/>
    <lineage>
        <taxon>Eukaryota</taxon>
        <taxon>Viridiplantae</taxon>
        <taxon>Streptophyta</taxon>
        <taxon>Embryophyta</taxon>
        <taxon>Tracheophyta</taxon>
        <taxon>Spermatophyta</taxon>
        <taxon>Magnoliopsida</taxon>
        <taxon>Liliopsida</taxon>
        <taxon>Poales</taxon>
        <taxon>Poaceae</taxon>
        <taxon>BOP clade</taxon>
        <taxon>Oryzoideae</taxon>
        <taxon>Oryzeae</taxon>
        <taxon>Zizaniinae</taxon>
        <taxon>Zizania</taxon>
    </lineage>
</organism>
<evidence type="ECO:0000313" key="3">
    <source>
        <dbReference type="Proteomes" id="UP000729402"/>
    </source>
</evidence>
<gene>
    <name evidence="2" type="ORF">GUJ93_ZPchr0012g20134</name>
</gene>
<dbReference type="Proteomes" id="UP000729402">
    <property type="component" value="Unassembled WGS sequence"/>
</dbReference>
<feature type="compositionally biased region" description="Basic and acidic residues" evidence="1">
    <location>
        <begin position="47"/>
        <end position="62"/>
    </location>
</feature>
<reference evidence="2" key="2">
    <citation type="submission" date="2021-02" db="EMBL/GenBank/DDBJ databases">
        <authorList>
            <person name="Kimball J.A."/>
            <person name="Haas M.W."/>
            <person name="Macchietto M."/>
            <person name="Kono T."/>
            <person name="Duquette J."/>
            <person name="Shao M."/>
        </authorList>
    </citation>
    <scope>NUCLEOTIDE SEQUENCE</scope>
    <source>
        <tissue evidence="2">Fresh leaf tissue</tissue>
    </source>
</reference>
<evidence type="ECO:0000256" key="1">
    <source>
        <dbReference type="SAM" id="MobiDB-lite"/>
    </source>
</evidence>
<protein>
    <submittedName>
        <fullName evidence="2">Uncharacterized protein</fullName>
    </submittedName>
</protein>
<sequence>MDVTAGARGAAANAAAAAAAAACCRAKADGGRIPLRDTAIEASSNYDWERQETHGLDDDRRGGSHPASGAAALEAE</sequence>
<proteinExistence type="predicted"/>
<reference evidence="2" key="1">
    <citation type="journal article" date="2021" name="bioRxiv">
        <title>Whole Genome Assembly and Annotation of Northern Wild Rice, Zizania palustris L., Supports a Whole Genome Duplication in the Zizania Genus.</title>
        <authorList>
            <person name="Haas M."/>
            <person name="Kono T."/>
            <person name="Macchietto M."/>
            <person name="Millas R."/>
            <person name="McGilp L."/>
            <person name="Shao M."/>
            <person name="Duquette J."/>
            <person name="Hirsch C.N."/>
            <person name="Kimball J."/>
        </authorList>
    </citation>
    <scope>NUCLEOTIDE SEQUENCE</scope>
    <source>
        <tissue evidence="2">Fresh leaf tissue</tissue>
    </source>
</reference>
<comment type="caution">
    <text evidence="2">The sequence shown here is derived from an EMBL/GenBank/DDBJ whole genome shotgun (WGS) entry which is preliminary data.</text>
</comment>
<evidence type="ECO:0000313" key="2">
    <source>
        <dbReference type="EMBL" id="KAG8094982.1"/>
    </source>
</evidence>
<name>A0A8J5WTQ0_ZIZPA</name>
<dbReference type="AlphaFoldDB" id="A0A8J5WTQ0"/>
<accession>A0A8J5WTQ0</accession>